<dbReference type="FunFam" id="1.20.272.10:FF:000026">
    <property type="entry name" value="DNA polymerase III delta subunit"/>
    <property type="match status" value="1"/>
</dbReference>
<dbReference type="Pfam" id="PF14840">
    <property type="entry name" value="DNA_pol3_delt_C"/>
    <property type="match status" value="1"/>
</dbReference>
<dbReference type="GO" id="GO:0003677">
    <property type="term" value="F:DNA binding"/>
    <property type="evidence" value="ECO:0007669"/>
    <property type="project" value="InterPro"/>
</dbReference>
<dbReference type="AlphaFoldDB" id="A0A679GLU6"/>
<dbReference type="InterPro" id="IPR010372">
    <property type="entry name" value="DNA_pol3_delta_N"/>
</dbReference>
<dbReference type="GO" id="GO:0009360">
    <property type="term" value="C:DNA polymerase III complex"/>
    <property type="evidence" value="ECO:0007669"/>
    <property type="project" value="UniProtKB-UniRule"/>
</dbReference>
<evidence type="ECO:0000313" key="13">
    <source>
        <dbReference type="Proteomes" id="UP000501237"/>
    </source>
</evidence>
<name>A0A679GLU6_9GAMM</name>
<dbReference type="FunFam" id="3.40.50.300:FF:001131">
    <property type="entry name" value="DNA polymerase III subunit delta"/>
    <property type="match status" value="1"/>
</dbReference>
<evidence type="ECO:0000256" key="8">
    <source>
        <dbReference type="ARBA" id="ARBA00049244"/>
    </source>
</evidence>
<dbReference type="PANTHER" id="PTHR34388:SF1">
    <property type="entry name" value="DNA POLYMERASE III SUBUNIT DELTA"/>
    <property type="match status" value="1"/>
</dbReference>
<evidence type="ECO:0000256" key="6">
    <source>
        <dbReference type="ARBA" id="ARBA00022932"/>
    </source>
</evidence>
<dbReference type="GO" id="GO:0003887">
    <property type="term" value="F:DNA-directed DNA polymerase activity"/>
    <property type="evidence" value="ECO:0007669"/>
    <property type="project" value="UniProtKB-UniRule"/>
</dbReference>
<protein>
    <recommendedName>
        <fullName evidence="2 9">DNA polymerase III subunit delta</fullName>
        <ecNumber evidence="1 9">2.7.7.7</ecNumber>
    </recommendedName>
</protein>
<proteinExistence type="inferred from homology"/>
<dbReference type="NCBIfam" id="TIGR01128">
    <property type="entry name" value="holA"/>
    <property type="match status" value="1"/>
</dbReference>
<dbReference type="Gene3D" id="1.10.8.60">
    <property type="match status" value="1"/>
</dbReference>
<dbReference type="EMBL" id="AP022642">
    <property type="protein sequence ID" value="BCA26964.1"/>
    <property type="molecule type" value="Genomic_DNA"/>
</dbReference>
<evidence type="ECO:0000259" key="11">
    <source>
        <dbReference type="Pfam" id="PF14840"/>
    </source>
</evidence>
<evidence type="ECO:0000259" key="10">
    <source>
        <dbReference type="Pfam" id="PF06144"/>
    </source>
</evidence>
<dbReference type="InterPro" id="IPR005790">
    <property type="entry name" value="DNA_polIII_delta"/>
</dbReference>
<keyword evidence="5" id="KW-0235">DNA replication</keyword>
<evidence type="ECO:0000256" key="5">
    <source>
        <dbReference type="ARBA" id="ARBA00022705"/>
    </source>
</evidence>
<accession>A0A679GLU6</accession>
<evidence type="ECO:0000256" key="2">
    <source>
        <dbReference type="ARBA" id="ARBA00017703"/>
    </source>
</evidence>
<reference evidence="12 13" key="1">
    <citation type="journal article" date="2020" name="Microbiol. Resour. Announc.">
        <title>Complete genome sequence of Pseudomonas otitidis strain MrB4, isolated from Lake Biwa in Japan.</title>
        <authorList>
            <person name="Miyazaki K."/>
            <person name="Hase E."/>
            <person name="Maruya T."/>
        </authorList>
    </citation>
    <scope>NUCLEOTIDE SEQUENCE [LARGE SCALE GENOMIC DNA]</scope>
    <source>
        <strain evidence="12 13">MrB4</strain>
    </source>
</reference>
<comment type="similarity">
    <text evidence="7">Belongs to the DNA polymerase HolA subunit family.</text>
</comment>
<evidence type="ECO:0000256" key="3">
    <source>
        <dbReference type="ARBA" id="ARBA00022679"/>
    </source>
</evidence>
<feature type="domain" description="DNA polymerase III subunit delta C-terminal" evidence="11">
    <location>
        <begin position="227"/>
        <end position="352"/>
    </location>
</feature>
<dbReference type="SUPFAM" id="SSF52540">
    <property type="entry name" value="P-loop containing nucleoside triphosphate hydrolases"/>
    <property type="match status" value="1"/>
</dbReference>
<comment type="catalytic activity">
    <reaction evidence="8">
        <text>DNA(n) + a 2'-deoxyribonucleoside 5'-triphosphate = DNA(n+1) + diphosphate</text>
        <dbReference type="Rhea" id="RHEA:22508"/>
        <dbReference type="Rhea" id="RHEA-COMP:17339"/>
        <dbReference type="Rhea" id="RHEA-COMP:17340"/>
        <dbReference type="ChEBI" id="CHEBI:33019"/>
        <dbReference type="ChEBI" id="CHEBI:61560"/>
        <dbReference type="ChEBI" id="CHEBI:173112"/>
        <dbReference type="EC" id="2.7.7.7"/>
    </reaction>
</comment>
<evidence type="ECO:0000256" key="1">
    <source>
        <dbReference type="ARBA" id="ARBA00012417"/>
    </source>
</evidence>
<keyword evidence="4" id="KW-0548">Nucleotidyltransferase</keyword>
<evidence type="ECO:0000313" key="12">
    <source>
        <dbReference type="EMBL" id="BCA26964.1"/>
    </source>
</evidence>
<dbReference type="Gene3D" id="1.20.272.10">
    <property type="match status" value="1"/>
</dbReference>
<evidence type="ECO:0000256" key="7">
    <source>
        <dbReference type="ARBA" id="ARBA00034754"/>
    </source>
</evidence>
<dbReference type="GO" id="GO:0006261">
    <property type="term" value="P:DNA-templated DNA replication"/>
    <property type="evidence" value="ECO:0007669"/>
    <property type="project" value="TreeGrafter"/>
</dbReference>
<dbReference type="SUPFAM" id="SSF48019">
    <property type="entry name" value="post-AAA+ oligomerization domain-like"/>
    <property type="match status" value="1"/>
</dbReference>
<dbReference type="InterPro" id="IPR008921">
    <property type="entry name" value="DNA_pol3_clamp-load_cplx_C"/>
</dbReference>
<dbReference type="PANTHER" id="PTHR34388">
    <property type="entry name" value="DNA POLYMERASE III SUBUNIT DELTA"/>
    <property type="match status" value="1"/>
</dbReference>
<dbReference type="KEGG" id="poj:PtoMrB4_09410"/>
<gene>
    <name evidence="12" type="primary">holA</name>
    <name evidence="12" type="ORF">PtoMrB4_09410</name>
</gene>
<organism evidence="12 13">
    <name type="scientific">Metapseudomonas otitidis</name>
    <dbReference type="NCBI Taxonomy" id="319939"/>
    <lineage>
        <taxon>Bacteria</taxon>
        <taxon>Pseudomonadati</taxon>
        <taxon>Pseudomonadota</taxon>
        <taxon>Gammaproteobacteria</taxon>
        <taxon>Pseudomonadales</taxon>
        <taxon>Pseudomonadaceae</taxon>
        <taxon>Metapseudomonas</taxon>
    </lineage>
</organism>
<evidence type="ECO:0000256" key="9">
    <source>
        <dbReference type="NCBIfam" id="TIGR01128"/>
    </source>
</evidence>
<dbReference type="EC" id="2.7.7.7" evidence="1 9"/>
<dbReference type="Pfam" id="PF06144">
    <property type="entry name" value="DNA_pol3_delta"/>
    <property type="match status" value="1"/>
</dbReference>
<sequence>MRDRAAGQPSPMKLNAAQLSKHLQGNLAPVYVVSGDEPLLCQEACDAIRSACRARDFSERQVFNAENNFDWGLLLEAGASLSLFAERRLIELRLPSGKPGDKGAAALMEYLARPPEDTVLLVSLPKLDGSTQKTKWAKALIDGADAQFIQIWPVDAHQLPQWIRQRMAQAGLAASQEAVDLIAARVEGNLLAAAQEIEKLKLLAEGAQVDAATVQAAVADSARFDVFGLIDAALNGEAAHTLRTLEGLRGEGVETPVILWALARELRQLAGIAQQYAQGVPLEKAFASARPPIWDKRRPLVSRALQRHPASRWNQLLADAQRIDAQIKGQAPGDPWIGLAHLALSLAGQRLPIPAA</sequence>
<evidence type="ECO:0000256" key="4">
    <source>
        <dbReference type="ARBA" id="ARBA00022695"/>
    </source>
</evidence>
<keyword evidence="3" id="KW-0808">Transferase</keyword>
<dbReference type="CDD" id="cd18138">
    <property type="entry name" value="HLD_clamp_pol_III_delta"/>
    <property type="match status" value="1"/>
</dbReference>
<dbReference type="InterPro" id="IPR032780">
    <property type="entry name" value="DNA_pol3_delt_C"/>
</dbReference>
<dbReference type="InterPro" id="IPR027417">
    <property type="entry name" value="P-loop_NTPase"/>
</dbReference>
<dbReference type="FunFam" id="1.10.8.60:FF:000085">
    <property type="entry name" value="DNA polymerase III subunit delta"/>
    <property type="match status" value="1"/>
</dbReference>
<feature type="domain" description="DNA polymerase III delta N-terminal" evidence="10">
    <location>
        <begin position="31"/>
        <end position="138"/>
    </location>
</feature>
<dbReference type="Gene3D" id="3.40.50.300">
    <property type="entry name" value="P-loop containing nucleotide triphosphate hydrolases"/>
    <property type="match status" value="1"/>
</dbReference>
<dbReference type="Proteomes" id="UP000501237">
    <property type="component" value="Chromosome"/>
</dbReference>
<keyword evidence="6" id="KW-0239">DNA-directed DNA polymerase</keyword>